<reference evidence="3" key="2">
    <citation type="journal article" date="2021" name="PeerJ">
        <title>Extensive microbial diversity within the chicken gut microbiome revealed by metagenomics and culture.</title>
        <authorList>
            <person name="Gilroy R."/>
            <person name="Ravi A."/>
            <person name="Getino M."/>
            <person name="Pursley I."/>
            <person name="Horton D.L."/>
            <person name="Alikhan N.F."/>
            <person name="Baker D."/>
            <person name="Gharbi K."/>
            <person name="Hall N."/>
            <person name="Watson M."/>
            <person name="Adriaenssens E.M."/>
            <person name="Foster-Nyarko E."/>
            <person name="Jarju S."/>
            <person name="Secka A."/>
            <person name="Antonio M."/>
            <person name="Oren A."/>
            <person name="Chaudhuri R.R."/>
            <person name="La Ragione R."/>
            <person name="Hildebrand F."/>
            <person name="Pallen M.J."/>
        </authorList>
    </citation>
    <scope>NUCLEOTIDE SEQUENCE</scope>
    <source>
        <strain evidence="3">CHK157-1446</strain>
    </source>
</reference>
<name>A0A9D1EMA9_9FIRM</name>
<dbReference type="InterPro" id="IPR003768">
    <property type="entry name" value="ScpA"/>
</dbReference>
<gene>
    <name evidence="3" type="ORF">IAD01_01535</name>
</gene>
<organism evidence="3 4">
    <name type="scientific">Candidatus Faeciplasma gallinarum</name>
    <dbReference type="NCBI Taxonomy" id="2840799"/>
    <lineage>
        <taxon>Bacteria</taxon>
        <taxon>Bacillati</taxon>
        <taxon>Bacillota</taxon>
        <taxon>Clostridia</taxon>
        <taxon>Eubacteriales</taxon>
        <taxon>Oscillospiraceae</taxon>
        <taxon>Oscillospiraceae incertae sedis</taxon>
        <taxon>Candidatus Faeciplasma</taxon>
    </lineage>
</organism>
<evidence type="ECO:0000313" key="3">
    <source>
        <dbReference type="EMBL" id="HIS24068.1"/>
    </source>
</evidence>
<reference evidence="3" key="1">
    <citation type="submission" date="2020-10" db="EMBL/GenBank/DDBJ databases">
        <authorList>
            <person name="Gilroy R."/>
        </authorList>
    </citation>
    <scope>NUCLEOTIDE SEQUENCE</scope>
    <source>
        <strain evidence="3">CHK157-1446</strain>
    </source>
</reference>
<dbReference type="Gene3D" id="6.10.250.2410">
    <property type="match status" value="1"/>
</dbReference>
<comment type="caution">
    <text evidence="3">The sequence shown here is derived from an EMBL/GenBank/DDBJ whole genome shotgun (WGS) entry which is preliminary data.</text>
</comment>
<dbReference type="PANTHER" id="PTHR33969:SF2">
    <property type="entry name" value="SEGREGATION AND CONDENSATION PROTEIN A"/>
    <property type="match status" value="1"/>
</dbReference>
<evidence type="ECO:0000256" key="1">
    <source>
        <dbReference type="ARBA" id="ARBA00022829"/>
    </source>
</evidence>
<dbReference type="AlphaFoldDB" id="A0A9D1EMA9"/>
<evidence type="ECO:0000256" key="2">
    <source>
        <dbReference type="ARBA" id="ARBA00044777"/>
    </source>
</evidence>
<dbReference type="Pfam" id="PF02616">
    <property type="entry name" value="SMC_ScpA"/>
    <property type="match status" value="1"/>
</dbReference>
<accession>A0A9D1EMA9</accession>
<dbReference type="Proteomes" id="UP000823982">
    <property type="component" value="Unassembled WGS sequence"/>
</dbReference>
<dbReference type="PANTHER" id="PTHR33969">
    <property type="entry name" value="SEGREGATION AND CONDENSATION PROTEIN A"/>
    <property type="match status" value="1"/>
</dbReference>
<dbReference type="EMBL" id="DVIR01000011">
    <property type="protein sequence ID" value="HIS24068.1"/>
    <property type="molecule type" value="Genomic_DNA"/>
</dbReference>
<proteinExistence type="predicted"/>
<evidence type="ECO:0000313" key="4">
    <source>
        <dbReference type="Proteomes" id="UP000823982"/>
    </source>
</evidence>
<dbReference type="GO" id="GO:0007059">
    <property type="term" value="P:chromosome segregation"/>
    <property type="evidence" value="ECO:0007669"/>
    <property type="project" value="UniProtKB-KW"/>
</dbReference>
<keyword evidence="1" id="KW-0159">Chromosome partition</keyword>
<protein>
    <recommendedName>
        <fullName evidence="2">Segregation and condensation protein A</fullName>
    </recommendedName>
</protein>
<sequence>MQSISYKLEGFEGPLDLLLFLITKHKLDIKNIQISALLDQYLEYIDGINDCDFEYAGDFLEMAARLILIKTLSLLPKHEEAEQLKRELSGRLIEYSICKQAAARLKEDYVGDKIFVREPTEIPADKTYRKTHDPEELLAAYRGMYDKKLMRKPVEASVFRPIVSHRIVSVTTGIVTVLRRLYKTGSCDVSDILDSQRGKSEKIAVFLAVLELTKSGRVKISDDNRVITFEGRKKENADAT</sequence>